<accession>A0A9W8SIZ0</accession>
<feature type="domain" description="Nephrocystin 3-like N-terminal" evidence="4">
    <location>
        <begin position="44"/>
        <end position="208"/>
    </location>
</feature>
<dbReference type="Pfam" id="PF24883">
    <property type="entry name" value="NPHP3_N"/>
    <property type="match status" value="1"/>
</dbReference>
<dbReference type="PANTHER" id="PTHR10039">
    <property type="entry name" value="AMELOGENIN"/>
    <property type="match status" value="1"/>
</dbReference>
<name>A0A9W8SIZ0_9HYPO</name>
<evidence type="ECO:0000259" key="4">
    <source>
        <dbReference type="Pfam" id="PF24883"/>
    </source>
</evidence>
<keyword evidence="3" id="KW-0472">Membrane</keyword>
<gene>
    <name evidence="5" type="ORF">NW762_000279</name>
</gene>
<dbReference type="InterPro" id="IPR002110">
    <property type="entry name" value="Ankyrin_rpt"/>
</dbReference>
<feature type="repeat" description="ANK" evidence="2">
    <location>
        <begin position="669"/>
        <end position="701"/>
    </location>
</feature>
<dbReference type="Proteomes" id="UP001152049">
    <property type="component" value="Unassembled WGS sequence"/>
</dbReference>
<dbReference type="PANTHER" id="PTHR10039:SF16">
    <property type="entry name" value="GPI INOSITOL-DEACYLASE"/>
    <property type="match status" value="1"/>
</dbReference>
<dbReference type="InterPro" id="IPR036770">
    <property type="entry name" value="Ankyrin_rpt-contain_sf"/>
</dbReference>
<dbReference type="SMART" id="SM00248">
    <property type="entry name" value="ANK"/>
    <property type="match status" value="4"/>
</dbReference>
<dbReference type="SUPFAM" id="SSF48403">
    <property type="entry name" value="Ankyrin repeat"/>
    <property type="match status" value="1"/>
</dbReference>
<evidence type="ECO:0000313" key="6">
    <source>
        <dbReference type="Proteomes" id="UP001152049"/>
    </source>
</evidence>
<dbReference type="PROSITE" id="PS50297">
    <property type="entry name" value="ANK_REP_REGION"/>
    <property type="match status" value="2"/>
</dbReference>
<dbReference type="AlphaFoldDB" id="A0A9W8SIZ0"/>
<feature type="repeat" description="ANK" evidence="2">
    <location>
        <begin position="559"/>
        <end position="591"/>
    </location>
</feature>
<evidence type="ECO:0000256" key="1">
    <source>
        <dbReference type="ARBA" id="ARBA00022737"/>
    </source>
</evidence>
<keyword evidence="6" id="KW-1185">Reference proteome</keyword>
<keyword evidence="2" id="KW-0040">ANK repeat</keyword>
<feature type="repeat" description="ANK" evidence="2">
    <location>
        <begin position="592"/>
        <end position="624"/>
    </location>
</feature>
<dbReference type="Gene3D" id="1.25.40.20">
    <property type="entry name" value="Ankyrin repeat-containing domain"/>
    <property type="match status" value="2"/>
</dbReference>
<dbReference type="InterPro" id="IPR056884">
    <property type="entry name" value="NPHP3-like_N"/>
</dbReference>
<dbReference type="Pfam" id="PF12796">
    <property type="entry name" value="Ank_2"/>
    <property type="match status" value="2"/>
</dbReference>
<dbReference type="OrthoDB" id="7464126at2759"/>
<evidence type="ECO:0000313" key="5">
    <source>
        <dbReference type="EMBL" id="KAJ4271575.1"/>
    </source>
</evidence>
<protein>
    <recommendedName>
        <fullName evidence="4">Nephrocystin 3-like N-terminal domain-containing protein</fullName>
    </recommendedName>
</protein>
<proteinExistence type="predicted"/>
<sequence length="927" mass="105046">MILSVLEGHEQTITAALDTASIVWVDETERYDILQSLSPSTFQLRHQDIQASRDSDTCDWLLRHKTFRGAGKTVTTSRVIDHFQPTPTGSSTIQGLAFFYCRFDDDEEKREAIFTLRSYVRQLSAANRNPNYMRKELRDLYTRERLLEGRLTLDSCKVQLLESVNLFPQTILILEGIDEYKPEEYRQIIDTMEFLLLNSKRALKIFISGWDGVASYQRFPVIYYITIGARATEEDLREFINAEINKHETWDETSSSVREYLVNALVDRSFGMFRWAYLQVKQLLEAKSGKDNATMLWTTPKLVSDIHDGIFHKIRTRNKQDQAHAERTFMWIMCACAPPTSDELLSAIRLDPKSNTEFLSDKVTERQLLDICSGCLRLDPQYEVWRFGHFLIEEYFATNHWNLQEAHCHTAKVCLKLLIEADKTFDHSGQSSDGYHEEESGKLHILNPAHPIQVYARHHWIVHLQALEGNGADPELGALLKSFLGSPMKSSLQYQQWYIQVVLDHAKSLPPTSIFRSANVREISPKDTPILAMCRFSFYETLIDWWGKADTVLSQTNHLGDSLLALAAQAGCRPICELLVQRGVDVNDKGGSAGSALTAAVLNGNTEVVEFFIEQGADVAASLQSLDSVKDRNSLKQLALDYAVVAGDLDMLNFLITQGVNVNHTAKSDLRTPLHLAAELGRLETVALLLDANADPTREDELSRTALDFARRSGSGLTVLLFEKAIKLHGRVLVLGLCFKAKNDETTLRSVTITRTMNDYALFDSIFRKYEHNRRREWRRYSPRGLQHVVPVEYQRFGNSTVITERHQPQDHLLARGQNQLCSRIKARPKQSKNEKVWVEAFVQELSSRPDPEDSGFGLECLEGWVMKRIIILAILCIAGAGLIGILWATILDKTADGFAITGCLIAAEALDVALMVFEAQIRQATR</sequence>
<dbReference type="EMBL" id="JAOQAZ010000001">
    <property type="protein sequence ID" value="KAJ4271575.1"/>
    <property type="molecule type" value="Genomic_DNA"/>
</dbReference>
<keyword evidence="3" id="KW-0812">Transmembrane</keyword>
<organism evidence="5 6">
    <name type="scientific">Fusarium torreyae</name>
    <dbReference type="NCBI Taxonomy" id="1237075"/>
    <lineage>
        <taxon>Eukaryota</taxon>
        <taxon>Fungi</taxon>
        <taxon>Dikarya</taxon>
        <taxon>Ascomycota</taxon>
        <taxon>Pezizomycotina</taxon>
        <taxon>Sordariomycetes</taxon>
        <taxon>Hypocreomycetidae</taxon>
        <taxon>Hypocreales</taxon>
        <taxon>Nectriaceae</taxon>
        <taxon>Fusarium</taxon>
    </lineage>
</organism>
<dbReference type="PROSITE" id="PS50088">
    <property type="entry name" value="ANK_REPEAT"/>
    <property type="match status" value="3"/>
</dbReference>
<comment type="caution">
    <text evidence="5">The sequence shown here is derived from an EMBL/GenBank/DDBJ whole genome shotgun (WGS) entry which is preliminary data.</text>
</comment>
<evidence type="ECO:0000256" key="3">
    <source>
        <dbReference type="SAM" id="Phobius"/>
    </source>
</evidence>
<keyword evidence="1" id="KW-0677">Repeat</keyword>
<reference evidence="5" key="1">
    <citation type="submission" date="2022-09" db="EMBL/GenBank/DDBJ databases">
        <title>Fusarium specimens isolated from Avocado Roots.</title>
        <authorList>
            <person name="Stajich J."/>
            <person name="Roper C."/>
            <person name="Heimlech-Rivalta G."/>
        </authorList>
    </citation>
    <scope>NUCLEOTIDE SEQUENCE</scope>
    <source>
        <strain evidence="5">CF00136</strain>
    </source>
</reference>
<keyword evidence="3" id="KW-1133">Transmembrane helix</keyword>
<feature type="transmembrane region" description="Helical" evidence="3">
    <location>
        <begin position="870"/>
        <end position="892"/>
    </location>
</feature>
<evidence type="ECO:0000256" key="2">
    <source>
        <dbReference type="PROSITE-ProRule" id="PRU00023"/>
    </source>
</evidence>